<dbReference type="NCBIfam" id="NF033710">
    <property type="entry name" value="T9SS_OM_PorV"/>
    <property type="match status" value="1"/>
</dbReference>
<dbReference type="Pfam" id="PF19572">
    <property type="entry name" value="PorV"/>
    <property type="match status" value="1"/>
</dbReference>
<dbReference type="InterPro" id="IPR047799">
    <property type="entry name" value="T9SS_OM_PorV"/>
</dbReference>
<evidence type="ECO:0000313" key="4">
    <source>
        <dbReference type="Proteomes" id="UP000295807"/>
    </source>
</evidence>
<dbReference type="InterPro" id="IPR045741">
    <property type="entry name" value="PorV"/>
</dbReference>
<dbReference type="RefSeq" id="WP_225975229.1">
    <property type="nucleotide sequence ID" value="NZ_CP042432.1"/>
</dbReference>
<dbReference type="SUPFAM" id="SSF56935">
    <property type="entry name" value="Porins"/>
    <property type="match status" value="1"/>
</dbReference>
<feature type="signal peptide" evidence="1">
    <location>
        <begin position="1"/>
        <end position="30"/>
    </location>
</feature>
<comment type="caution">
    <text evidence="3">The sequence shown here is derived from an EMBL/GenBank/DDBJ whole genome shotgun (WGS) entry which is preliminary data.</text>
</comment>
<name>A0A4R3KMP4_9SPHI</name>
<feature type="domain" description="Type IX secretion system protein PorV" evidence="2">
    <location>
        <begin position="45"/>
        <end position="277"/>
    </location>
</feature>
<evidence type="ECO:0000256" key="1">
    <source>
        <dbReference type="SAM" id="SignalP"/>
    </source>
</evidence>
<feature type="chain" id="PRO_5020183432" description="Type IX secretion system protein PorV domain-containing protein" evidence="1">
    <location>
        <begin position="31"/>
        <end position="396"/>
    </location>
</feature>
<proteinExistence type="predicted"/>
<evidence type="ECO:0000313" key="3">
    <source>
        <dbReference type="EMBL" id="TCS85620.1"/>
    </source>
</evidence>
<keyword evidence="4" id="KW-1185">Reference proteome</keyword>
<organism evidence="3 4">
    <name type="scientific">Anseongella ginsenosidimutans</name>
    <dbReference type="NCBI Taxonomy" id="496056"/>
    <lineage>
        <taxon>Bacteria</taxon>
        <taxon>Pseudomonadati</taxon>
        <taxon>Bacteroidota</taxon>
        <taxon>Sphingobacteriia</taxon>
        <taxon>Sphingobacteriales</taxon>
        <taxon>Sphingobacteriaceae</taxon>
        <taxon>Anseongella</taxon>
    </lineage>
</organism>
<evidence type="ECO:0000259" key="2">
    <source>
        <dbReference type="Pfam" id="PF19572"/>
    </source>
</evidence>
<sequence>MSRDKLDAGGMCLKFVSTVILAACSLYAAAQDIGGGTQSDGKRINSIITAAPFLMIGPDSRSGGMGDVGAATAPDANSMHWNPAKYAFIETQGGVSLAFTPWLKQLIDDINLAYLAGYYKIDNRQTLAGSIRYFSLGDITFTDPQGNEIQQYNPSEFALDAAYIRKLTDNFSIAMALRYIHSNLGAGSYNGTNVNPGTSVAADVGIYYTTSVPTRGEPTDLSYGVTISNIGSKMQYGSQKYFIPTNFRAGGAATFHLDKINQLTIALDLNKLLVPTSPYRDAEGNIIAGKDPDRSVPSGIFGSFTDAPGGFREELHEISASTGLEYWYDDLFALRGGFLYEHPTKGNRKFYTLGAGIKYTSLHFDFAYLIPTDQQNPMEKTLRFTLLYNFGPQNEF</sequence>
<gene>
    <name evidence="3" type="ORF">EDD80_11122</name>
</gene>
<dbReference type="Gene3D" id="2.40.160.60">
    <property type="entry name" value="Outer membrane protein transport protein (OMPP1/FadL/TodX)"/>
    <property type="match status" value="1"/>
</dbReference>
<keyword evidence="1" id="KW-0732">Signal</keyword>
<dbReference type="EMBL" id="SMAD01000011">
    <property type="protein sequence ID" value="TCS85620.1"/>
    <property type="molecule type" value="Genomic_DNA"/>
</dbReference>
<protein>
    <recommendedName>
        <fullName evidence="2">Type IX secretion system protein PorV domain-containing protein</fullName>
    </recommendedName>
</protein>
<reference evidence="3 4" key="1">
    <citation type="submission" date="2019-03" db="EMBL/GenBank/DDBJ databases">
        <title>Genomic Encyclopedia of Type Strains, Phase IV (KMG-IV): sequencing the most valuable type-strain genomes for metagenomic binning, comparative biology and taxonomic classification.</title>
        <authorList>
            <person name="Goeker M."/>
        </authorList>
    </citation>
    <scope>NUCLEOTIDE SEQUENCE [LARGE SCALE GENOMIC DNA]</scope>
    <source>
        <strain evidence="3 4">DSM 21100</strain>
    </source>
</reference>
<accession>A0A4R3KMP4</accession>
<dbReference type="AlphaFoldDB" id="A0A4R3KMP4"/>
<dbReference type="Proteomes" id="UP000295807">
    <property type="component" value="Unassembled WGS sequence"/>
</dbReference>
<dbReference type="NCBIfam" id="NF033709">
    <property type="entry name" value="PorV_fam"/>
    <property type="match status" value="1"/>
</dbReference>